<keyword evidence="3 7" id="KW-0347">Helicase</keyword>
<dbReference type="Pfam" id="PF00270">
    <property type="entry name" value="DEAD"/>
    <property type="match status" value="1"/>
</dbReference>
<dbReference type="Gene3D" id="3.40.50.300">
    <property type="entry name" value="P-loop containing nucleotide triphosphate hydrolases"/>
    <property type="match status" value="2"/>
</dbReference>
<dbReference type="GO" id="GO:0003724">
    <property type="term" value="F:RNA helicase activity"/>
    <property type="evidence" value="ECO:0007669"/>
    <property type="project" value="UniProtKB-EC"/>
</dbReference>
<evidence type="ECO:0000256" key="3">
    <source>
        <dbReference type="ARBA" id="ARBA00022806"/>
    </source>
</evidence>
<accession>A0A0C1H2W5</accession>
<dbReference type="PROSITE" id="PS51195">
    <property type="entry name" value="Q_MOTIF"/>
    <property type="match status" value="1"/>
</dbReference>
<dbReference type="EC" id="3.6.4.13" evidence="12"/>
<evidence type="ECO:0000259" key="10">
    <source>
        <dbReference type="PROSITE" id="PS51194"/>
    </source>
</evidence>
<feature type="domain" description="DEAD-box RNA helicase Q" evidence="11">
    <location>
        <begin position="16"/>
        <end position="44"/>
    </location>
</feature>
<dbReference type="CDD" id="cd18787">
    <property type="entry name" value="SF2_C_DEAD"/>
    <property type="match status" value="1"/>
</dbReference>
<feature type="domain" description="Helicase ATP-binding" evidence="9">
    <location>
        <begin position="47"/>
        <end position="216"/>
    </location>
</feature>
<dbReference type="GO" id="GO:0005524">
    <property type="term" value="F:ATP binding"/>
    <property type="evidence" value="ECO:0007669"/>
    <property type="project" value="UniProtKB-KW"/>
</dbReference>
<evidence type="ECO:0000256" key="4">
    <source>
        <dbReference type="ARBA" id="ARBA00022840"/>
    </source>
</evidence>
<proteinExistence type="inferred from homology"/>
<evidence type="ECO:0000313" key="12">
    <source>
        <dbReference type="EMBL" id="KIC71959.1"/>
    </source>
</evidence>
<keyword evidence="2 7" id="KW-0378">Hydrolase</keyword>
<dbReference type="GO" id="GO:0016787">
    <property type="term" value="F:hydrolase activity"/>
    <property type="evidence" value="ECO:0007669"/>
    <property type="project" value="UniProtKB-KW"/>
</dbReference>
<evidence type="ECO:0000256" key="2">
    <source>
        <dbReference type="ARBA" id="ARBA00022801"/>
    </source>
</evidence>
<dbReference type="SUPFAM" id="SSF52540">
    <property type="entry name" value="P-loop containing nucleoside triphosphate hydrolases"/>
    <property type="match status" value="1"/>
</dbReference>
<feature type="compositionally biased region" description="Basic and acidic residues" evidence="8">
    <location>
        <begin position="443"/>
        <end position="467"/>
    </location>
</feature>
<dbReference type="InterPro" id="IPR014001">
    <property type="entry name" value="Helicase_ATP-bd"/>
</dbReference>
<evidence type="ECO:0000256" key="8">
    <source>
        <dbReference type="SAM" id="MobiDB-lite"/>
    </source>
</evidence>
<sequence length="520" mass="58790">MNRKNMTQDSIIEQDLAFEQFGLKAPILQALQEAGFKIASPIQKQAIPVVLAGHDVVAQAHTGTGKTAAFGLPALHLIHDNPGSQLLVLTPTRELASQVSDELFRLGRHLGIRTATICGGKSFRPQIEALQRGVQVIVATPGRLQDLLESDSLPNFRPAIVVLDEADEMLDMGFLEAIQRIFTFLPEKRQTLLFSATMPSAIQKLAHQILKKPIFISVTQKETTNKDIKQVYYVIREDERDDAILRLLDSEEPAKSIIFCRTKKDVDRLSTTLVANGYHARGLHGDMEQPQREEVIRHFRSEQIRVLVATDVAARGLSVSDVSHVFNYHLPFDPASYVHRIGRTGRAGNKGVASTFVTLREWREFQRYEKVTGAPINREIIPTLEDVKKLKRQKLVSRIQNQPLHQETELVLELMKEVDHSTLVSKFISFVLEQETIQGPDRIGVEPRGQERDMRGQRTDKFNDERRRANRPQQKFGKANGFKKEHDKGFKKTFGQKNRANHPSKVPSSAAGFKERTRSI</sequence>
<dbReference type="PANTHER" id="PTHR47959">
    <property type="entry name" value="ATP-DEPENDENT RNA HELICASE RHLE-RELATED"/>
    <property type="match status" value="1"/>
</dbReference>
<dbReference type="InterPro" id="IPR014014">
    <property type="entry name" value="RNA_helicase_DEAD_Q_motif"/>
</dbReference>
<evidence type="ECO:0000256" key="1">
    <source>
        <dbReference type="ARBA" id="ARBA00022741"/>
    </source>
</evidence>
<dbReference type="PATRIC" id="fig|362787.3.peg.1078"/>
<reference evidence="12 13" key="1">
    <citation type="journal article" date="2014" name="Mol. Biol. Evol.">
        <title>Massive expansion of Ubiquitination-related gene families within the Chlamydiae.</title>
        <authorList>
            <person name="Domman D."/>
            <person name="Collingro A."/>
            <person name="Lagkouvardos I."/>
            <person name="Gehre L."/>
            <person name="Weinmaier T."/>
            <person name="Rattei T."/>
            <person name="Subtil A."/>
            <person name="Horn M."/>
        </authorList>
    </citation>
    <scope>NUCLEOTIDE SEQUENCE [LARGE SCALE GENOMIC DNA]</scope>
    <source>
        <strain evidence="12 13">EI2</strain>
    </source>
</reference>
<evidence type="ECO:0000259" key="9">
    <source>
        <dbReference type="PROSITE" id="PS51192"/>
    </source>
</evidence>
<dbReference type="CDD" id="cd00268">
    <property type="entry name" value="DEADc"/>
    <property type="match status" value="1"/>
</dbReference>
<dbReference type="InterPro" id="IPR000629">
    <property type="entry name" value="RNA-helicase_DEAD-box_CS"/>
</dbReference>
<dbReference type="InterPro" id="IPR050079">
    <property type="entry name" value="DEAD_box_RNA_helicase"/>
</dbReference>
<evidence type="ECO:0000256" key="5">
    <source>
        <dbReference type="ARBA" id="ARBA00038437"/>
    </source>
</evidence>
<dbReference type="SMART" id="SM00487">
    <property type="entry name" value="DEXDc"/>
    <property type="match status" value="1"/>
</dbReference>
<dbReference type="InterPro" id="IPR044742">
    <property type="entry name" value="DEAD/DEAH_RhlB"/>
</dbReference>
<comment type="caution">
    <text evidence="12">The sequence shown here is derived from an EMBL/GenBank/DDBJ whole genome shotgun (WGS) entry which is preliminary data.</text>
</comment>
<keyword evidence="4 7" id="KW-0067">ATP-binding</keyword>
<dbReference type="InterPro" id="IPR011545">
    <property type="entry name" value="DEAD/DEAH_box_helicase_dom"/>
</dbReference>
<dbReference type="Pfam" id="PF00271">
    <property type="entry name" value="Helicase_C"/>
    <property type="match status" value="1"/>
</dbReference>
<dbReference type="EMBL" id="JSAN01000068">
    <property type="protein sequence ID" value="KIC71959.1"/>
    <property type="molecule type" value="Genomic_DNA"/>
</dbReference>
<comment type="similarity">
    <text evidence="5 7">Belongs to the DEAD box helicase family.</text>
</comment>
<dbReference type="PANTHER" id="PTHR47959:SF13">
    <property type="entry name" value="ATP-DEPENDENT RNA HELICASE RHLE"/>
    <property type="match status" value="1"/>
</dbReference>
<keyword evidence="1 7" id="KW-0547">Nucleotide-binding</keyword>
<feature type="short sequence motif" description="Q motif" evidence="6">
    <location>
        <begin position="16"/>
        <end position="44"/>
    </location>
</feature>
<dbReference type="AlphaFoldDB" id="A0A0C1H2W5"/>
<feature type="region of interest" description="Disordered" evidence="8">
    <location>
        <begin position="441"/>
        <end position="520"/>
    </location>
</feature>
<evidence type="ECO:0000259" key="11">
    <source>
        <dbReference type="PROSITE" id="PS51195"/>
    </source>
</evidence>
<dbReference type="SMART" id="SM00490">
    <property type="entry name" value="HELICc"/>
    <property type="match status" value="1"/>
</dbReference>
<dbReference type="PROSITE" id="PS51194">
    <property type="entry name" value="HELICASE_CTER"/>
    <property type="match status" value="1"/>
</dbReference>
<dbReference type="GO" id="GO:0003676">
    <property type="term" value="F:nucleic acid binding"/>
    <property type="evidence" value="ECO:0007669"/>
    <property type="project" value="InterPro"/>
</dbReference>
<evidence type="ECO:0000313" key="13">
    <source>
        <dbReference type="Proteomes" id="UP000031465"/>
    </source>
</evidence>
<gene>
    <name evidence="12" type="primary">cshA</name>
    <name evidence="12" type="ORF">DB44_CV00060</name>
</gene>
<dbReference type="PROSITE" id="PS51192">
    <property type="entry name" value="HELICASE_ATP_BIND_1"/>
    <property type="match status" value="1"/>
</dbReference>
<dbReference type="InterPro" id="IPR001650">
    <property type="entry name" value="Helicase_C-like"/>
</dbReference>
<feature type="domain" description="Helicase C-terminal" evidence="10">
    <location>
        <begin position="227"/>
        <end position="388"/>
    </location>
</feature>
<evidence type="ECO:0000256" key="6">
    <source>
        <dbReference type="PROSITE-ProRule" id="PRU00552"/>
    </source>
</evidence>
<dbReference type="InterPro" id="IPR027417">
    <property type="entry name" value="P-loop_NTPase"/>
</dbReference>
<dbReference type="Proteomes" id="UP000031465">
    <property type="component" value="Unassembled WGS sequence"/>
</dbReference>
<organism evidence="12 13">
    <name type="scientific">Candidatus Protochlamydia amoebophila</name>
    <dbReference type="NCBI Taxonomy" id="362787"/>
    <lineage>
        <taxon>Bacteria</taxon>
        <taxon>Pseudomonadati</taxon>
        <taxon>Chlamydiota</taxon>
        <taxon>Chlamydiia</taxon>
        <taxon>Parachlamydiales</taxon>
        <taxon>Parachlamydiaceae</taxon>
        <taxon>Candidatus Protochlamydia</taxon>
    </lineage>
</organism>
<dbReference type="PROSITE" id="PS00039">
    <property type="entry name" value="DEAD_ATP_HELICASE"/>
    <property type="match status" value="1"/>
</dbReference>
<name>A0A0C1H2W5_9BACT</name>
<protein>
    <submittedName>
        <fullName evidence="12">DEAD-box ATP-dependent RNA helicase CshA</fullName>
        <ecNumber evidence="12">3.6.4.13</ecNumber>
    </submittedName>
</protein>
<dbReference type="GO" id="GO:0005829">
    <property type="term" value="C:cytosol"/>
    <property type="evidence" value="ECO:0007669"/>
    <property type="project" value="TreeGrafter"/>
</dbReference>
<evidence type="ECO:0000256" key="7">
    <source>
        <dbReference type="RuleBase" id="RU000492"/>
    </source>
</evidence>